<dbReference type="GeneID" id="85312577"/>
<feature type="compositionally biased region" description="Basic and acidic residues" evidence="1">
    <location>
        <begin position="401"/>
        <end position="432"/>
    </location>
</feature>
<comment type="caution">
    <text evidence="2">The sequence shown here is derived from an EMBL/GenBank/DDBJ whole genome shotgun (WGS) entry which is preliminary data.</text>
</comment>
<evidence type="ECO:0000313" key="2">
    <source>
        <dbReference type="EMBL" id="KAK1761819.1"/>
    </source>
</evidence>
<name>A0AAJ0FH63_9PEZI</name>
<feature type="compositionally biased region" description="Basic residues" evidence="1">
    <location>
        <begin position="1"/>
        <end position="13"/>
    </location>
</feature>
<dbReference type="InterPro" id="IPR038765">
    <property type="entry name" value="Papain-like_cys_pep_sf"/>
</dbReference>
<feature type="compositionally biased region" description="Low complexity" evidence="1">
    <location>
        <begin position="194"/>
        <end position="209"/>
    </location>
</feature>
<protein>
    <recommendedName>
        <fullName evidence="4">Ubiquitin-like protease family profile domain-containing protein</fullName>
    </recommendedName>
</protein>
<feature type="region of interest" description="Disordered" evidence="1">
    <location>
        <begin position="1"/>
        <end position="46"/>
    </location>
</feature>
<feature type="compositionally biased region" description="Acidic residues" evidence="1">
    <location>
        <begin position="225"/>
        <end position="234"/>
    </location>
</feature>
<dbReference type="EMBL" id="MU839050">
    <property type="protein sequence ID" value="KAK1761819.1"/>
    <property type="molecule type" value="Genomic_DNA"/>
</dbReference>
<keyword evidence="3" id="KW-1185">Reference proteome</keyword>
<sequence length="935" mass="100048">MRSRARLSSRGRGGRPVAGERSASVPESVNIAGTGTPQIPDLPGLANRGQKERKLALALWKITEPAGVAAFDAFLGPCSNHVYTDLHAMAKHLPFDRVKSLLTQARDERLQTSASSSTPKKPAGAGTPKFTMPDAKKAKELSRLFGSRGDADEGSETLRSPSEEHQQQEAGAETSTSPPKTPTVPLNPAQADDAPMPAVAATKKTPAPVEKNNTGDKNTQREENKDDEDEEIEEEIRVMGENESPRRNRPAGVFDRRHLTPLQLAHGTLNSVLSLRPPRSIGRRASFHVPDCPRTPFEVGLDDWPDSIPRANTEAHDVAKDVNTASPAAPTLLVSSTNTVAGPGKPPCDGDGDGAENKNNTPNDDVDLLVPVYDKPPIPDKPQDDIGGDAAPANPAKRRDHHSEGGEVEGVDRPNKKARVEPHTTEEVESAHSRSTVIDVEATTTAKVAGNEGSPAPSPSPSAGHEHGRLSCSGGVLPRSRLTDAPINAVLHLLAAARPLSLATIDSVLTDDETKIPNGLNPSSRPTRKMLVMGKNEQGKLLIPLHIAKLEHWVLMVITAGPGLSSSSPPLAIPTVQLFDSYPSPGTDPVAVRLTRSIVEALCAGGIGVGNTRGWTKPLGRLLPWNDSCVTSAPSCLRQSNDADCGVAVLVNAMYNVAGLNPPESLTKLSWDLWRWVIAMMATDFRRKQYPDAGSNEDKDEEFKADCIRCLSGFNPEASALLDQAPRSQGNSGDLGADEANDLLSRLTIMNTVAGAFDLSAPPPAPPSGKWTFAVNREYNKMLEEYIAHRRDAEASARAQAKIKLRELGDSLAAISSVLELLCRPRIAASAISQIKGDDDVVMDEQNPTQPMDDLEAETSTLDLLRDFHGQLSTSPVPLTDLLAKTESEMQMLESIVCAGARAKGLMSLVVSIVARAVEDVGEMHKIVVPDEEDS</sequence>
<evidence type="ECO:0000313" key="3">
    <source>
        <dbReference type="Proteomes" id="UP001244011"/>
    </source>
</evidence>
<dbReference type="Proteomes" id="UP001244011">
    <property type="component" value="Unassembled WGS sequence"/>
</dbReference>
<evidence type="ECO:0000256" key="1">
    <source>
        <dbReference type="SAM" id="MobiDB-lite"/>
    </source>
</evidence>
<reference evidence="2" key="1">
    <citation type="submission" date="2023-06" db="EMBL/GenBank/DDBJ databases">
        <title>Genome-scale phylogeny and comparative genomics of the fungal order Sordariales.</title>
        <authorList>
            <consortium name="Lawrence Berkeley National Laboratory"/>
            <person name="Hensen N."/>
            <person name="Bonometti L."/>
            <person name="Westerberg I."/>
            <person name="Brannstrom I.O."/>
            <person name="Guillou S."/>
            <person name="Cros-Aarteil S."/>
            <person name="Calhoun S."/>
            <person name="Haridas S."/>
            <person name="Kuo A."/>
            <person name="Mondo S."/>
            <person name="Pangilinan J."/>
            <person name="Riley R."/>
            <person name="Labutti K."/>
            <person name="Andreopoulos B."/>
            <person name="Lipzen A."/>
            <person name="Chen C."/>
            <person name="Yanf M."/>
            <person name="Daum C."/>
            <person name="Ng V."/>
            <person name="Clum A."/>
            <person name="Steindorff A."/>
            <person name="Ohm R."/>
            <person name="Martin F."/>
            <person name="Silar P."/>
            <person name="Natvig D."/>
            <person name="Lalanne C."/>
            <person name="Gautier V."/>
            <person name="Ament-Velasquez S.L."/>
            <person name="Kruys A."/>
            <person name="Hutchinson M.I."/>
            <person name="Powell A.J."/>
            <person name="Barry K."/>
            <person name="Miller A.N."/>
            <person name="Grigoriev I.V."/>
            <person name="Debuchy R."/>
            <person name="Gladieux P."/>
            <person name="Thoren M.H."/>
            <person name="Johannesson H."/>
        </authorList>
    </citation>
    <scope>NUCLEOTIDE SEQUENCE</scope>
    <source>
        <strain evidence="2">8032-3</strain>
    </source>
</reference>
<proteinExistence type="predicted"/>
<feature type="region of interest" description="Disordered" evidence="1">
    <location>
        <begin position="335"/>
        <end position="472"/>
    </location>
</feature>
<dbReference type="RefSeq" id="XP_060278032.1">
    <property type="nucleotide sequence ID" value="XM_060429390.1"/>
</dbReference>
<evidence type="ECO:0008006" key="4">
    <source>
        <dbReference type="Google" id="ProtNLM"/>
    </source>
</evidence>
<feature type="compositionally biased region" description="Basic and acidic residues" evidence="1">
    <location>
        <begin position="235"/>
        <end position="246"/>
    </location>
</feature>
<organism evidence="2 3">
    <name type="scientific">Phialemonium atrogriseum</name>
    <dbReference type="NCBI Taxonomy" id="1093897"/>
    <lineage>
        <taxon>Eukaryota</taxon>
        <taxon>Fungi</taxon>
        <taxon>Dikarya</taxon>
        <taxon>Ascomycota</taxon>
        <taxon>Pezizomycotina</taxon>
        <taxon>Sordariomycetes</taxon>
        <taxon>Sordariomycetidae</taxon>
        <taxon>Cephalothecales</taxon>
        <taxon>Cephalothecaceae</taxon>
        <taxon>Phialemonium</taxon>
    </lineage>
</organism>
<dbReference type="SUPFAM" id="SSF54001">
    <property type="entry name" value="Cysteine proteinases"/>
    <property type="match status" value="1"/>
</dbReference>
<dbReference type="AlphaFoldDB" id="A0AAJ0FH63"/>
<dbReference type="Gene3D" id="3.40.395.10">
    <property type="entry name" value="Adenoviral Proteinase, Chain A"/>
    <property type="match status" value="1"/>
</dbReference>
<accession>A0AAJ0FH63</accession>
<feature type="region of interest" description="Disordered" evidence="1">
    <location>
        <begin position="107"/>
        <end position="252"/>
    </location>
</feature>
<feature type="compositionally biased region" description="Polar residues" evidence="1">
    <location>
        <begin position="25"/>
        <end position="37"/>
    </location>
</feature>
<gene>
    <name evidence="2" type="ORF">QBC33DRAFT_553314</name>
</gene>